<dbReference type="EMBL" id="RCML01001923">
    <property type="protein sequence ID" value="KAG2959750.1"/>
    <property type="molecule type" value="Genomic_DNA"/>
</dbReference>
<keyword evidence="4" id="KW-0732">Signal</keyword>
<dbReference type="Proteomes" id="UP000774804">
    <property type="component" value="Unassembled WGS sequence"/>
</dbReference>
<keyword evidence="5" id="KW-0378">Hydrolase</keyword>
<dbReference type="SUPFAM" id="SSF52279">
    <property type="entry name" value="Beta-D-glucan exohydrolase, C-terminal domain"/>
    <property type="match status" value="1"/>
</dbReference>
<dbReference type="Proteomes" id="UP000251314">
    <property type="component" value="Unassembled WGS sequence"/>
</dbReference>
<keyword evidence="14" id="KW-1185">Reference proteome</keyword>
<dbReference type="Pfam" id="PF01915">
    <property type="entry name" value="Glyco_hydro_3_C"/>
    <property type="match status" value="1"/>
</dbReference>
<comment type="caution">
    <text evidence="13">The sequence shown here is derived from an EMBL/GenBank/DDBJ whole genome shotgun (WGS) entry which is preliminary data.</text>
</comment>
<evidence type="ECO:0000256" key="1">
    <source>
        <dbReference type="ARBA" id="ARBA00000448"/>
    </source>
</evidence>
<keyword evidence="6" id="KW-0326">Glycosidase</keyword>
<evidence type="ECO:0000256" key="2">
    <source>
        <dbReference type="ARBA" id="ARBA00005336"/>
    </source>
</evidence>
<accession>A0A329REU4</accession>
<evidence type="ECO:0000313" key="11">
    <source>
        <dbReference type="EMBL" id="KAG2959750.1"/>
    </source>
</evidence>
<dbReference type="PANTHER" id="PTHR30620:SF16">
    <property type="entry name" value="LYSOSOMAL BETA GLUCOSIDASE"/>
    <property type="match status" value="1"/>
</dbReference>
<evidence type="ECO:0000256" key="4">
    <source>
        <dbReference type="ARBA" id="ARBA00022729"/>
    </source>
</evidence>
<evidence type="ECO:0000313" key="14">
    <source>
        <dbReference type="Proteomes" id="UP000251314"/>
    </source>
</evidence>
<comment type="similarity">
    <text evidence="2">Belongs to the glycosyl hydrolase 3 family.</text>
</comment>
<dbReference type="EMBL" id="RCMV01002606">
    <property type="protein sequence ID" value="KAG3202058.1"/>
    <property type="molecule type" value="Genomic_DNA"/>
</dbReference>
<dbReference type="STRING" id="29920.A0A329REU4"/>
<evidence type="ECO:0000313" key="8">
    <source>
        <dbReference type="EMBL" id="KAG2811789.1"/>
    </source>
</evidence>
<evidence type="ECO:0000313" key="12">
    <source>
        <dbReference type="EMBL" id="KAG3202058.1"/>
    </source>
</evidence>
<evidence type="ECO:0000256" key="3">
    <source>
        <dbReference type="ARBA" id="ARBA00012744"/>
    </source>
</evidence>
<reference evidence="12" key="2">
    <citation type="submission" date="2018-05" db="EMBL/GenBank/DDBJ databases">
        <title>Effector identification in a new, highly contiguous assembly of the strawberry crown rot pathogen Phytophthora cactorum.</title>
        <authorList>
            <person name="Armitage A.D."/>
            <person name="Nellist C.F."/>
            <person name="Bates H."/>
            <person name="Vickerstaff R.J."/>
            <person name="Harrison R.J."/>
        </authorList>
    </citation>
    <scope>NUCLEOTIDE SEQUENCE</scope>
    <source>
        <strain evidence="8">15-7</strain>
        <strain evidence="9">4032</strain>
        <strain evidence="10">4040</strain>
        <strain evidence="11">P415</strain>
        <strain evidence="12">P421</strain>
    </source>
</reference>
<evidence type="ECO:0000256" key="6">
    <source>
        <dbReference type="ARBA" id="ARBA00023295"/>
    </source>
</evidence>
<dbReference type="EMBL" id="MJFZ01001160">
    <property type="protein sequence ID" value="RAW22990.1"/>
    <property type="molecule type" value="Genomic_DNA"/>
</dbReference>
<dbReference type="PANTHER" id="PTHR30620">
    <property type="entry name" value="PERIPLASMIC BETA-GLUCOSIDASE-RELATED"/>
    <property type="match status" value="1"/>
</dbReference>
<dbReference type="Proteomes" id="UP000760860">
    <property type="component" value="Unassembled WGS sequence"/>
</dbReference>
<dbReference type="InterPro" id="IPR002772">
    <property type="entry name" value="Glyco_hydro_3_C"/>
</dbReference>
<gene>
    <name evidence="13" type="ORF">PC110_g20574</name>
    <name evidence="8" type="ORF">PC113_g23627</name>
    <name evidence="9" type="ORF">PC115_g23662</name>
    <name evidence="10" type="ORF">PC117_g26403</name>
    <name evidence="11" type="ORF">PC118_g22865</name>
    <name evidence="12" type="ORF">PC129_g23354</name>
</gene>
<dbReference type="EC" id="3.2.1.21" evidence="3"/>
<comment type="catalytic activity">
    <reaction evidence="1">
        <text>Hydrolysis of terminal, non-reducing beta-D-glucosyl residues with release of beta-D-glucose.</text>
        <dbReference type="EC" id="3.2.1.21"/>
    </reaction>
</comment>
<dbReference type="Gene3D" id="3.40.50.1700">
    <property type="entry name" value="Glycoside hydrolase family 3 C-terminal domain"/>
    <property type="match status" value="1"/>
</dbReference>
<dbReference type="EMBL" id="RCMG01002308">
    <property type="protein sequence ID" value="KAG2811789.1"/>
    <property type="molecule type" value="Genomic_DNA"/>
</dbReference>
<proteinExistence type="inferred from homology"/>
<dbReference type="EMBL" id="RCMK01002433">
    <property type="protein sequence ID" value="KAG2881355.1"/>
    <property type="molecule type" value="Genomic_DNA"/>
</dbReference>
<name>A0A329REU4_9STRA</name>
<dbReference type="AlphaFoldDB" id="A0A329REU4"/>
<dbReference type="Proteomes" id="UP000736787">
    <property type="component" value="Unassembled WGS sequence"/>
</dbReference>
<protein>
    <recommendedName>
        <fullName evidence="3">beta-glucosidase</fullName>
        <ecNumber evidence="3">3.2.1.21</ecNumber>
    </recommendedName>
</protein>
<organism evidence="13 14">
    <name type="scientific">Phytophthora cactorum</name>
    <dbReference type="NCBI Taxonomy" id="29920"/>
    <lineage>
        <taxon>Eukaryota</taxon>
        <taxon>Sar</taxon>
        <taxon>Stramenopiles</taxon>
        <taxon>Oomycota</taxon>
        <taxon>Peronosporomycetes</taxon>
        <taxon>Peronosporales</taxon>
        <taxon>Peronosporaceae</taxon>
        <taxon>Phytophthora</taxon>
    </lineage>
</organism>
<dbReference type="GO" id="GO:0009251">
    <property type="term" value="P:glucan catabolic process"/>
    <property type="evidence" value="ECO:0007669"/>
    <property type="project" value="TreeGrafter"/>
</dbReference>
<feature type="domain" description="Glycoside hydrolase family 3 C-terminal" evidence="7">
    <location>
        <begin position="72"/>
        <end position="175"/>
    </location>
</feature>
<sequence length="209" mass="23388">MSLVPTDAEFIKYGLNILKENHHQEARLREIKMKKLQLGLYDNPVPGQQYVLMVGNEKDEEIALEVTRESSVVLKNYDDVLPLSKSTSVFLTGHTADNIGYQCGGWTFTWQGHSSNEMFQHGISVRQGLENLVGNESFAYFKELLVNSSVSDAALTKAVELASQHEYTVMRVQLCREARRYRKPCSAGGPTRVRGSAGCDGNKDYRGPL</sequence>
<reference evidence="13 14" key="1">
    <citation type="submission" date="2018-01" db="EMBL/GenBank/DDBJ databases">
        <title>Draft genome of the strawberry crown rot pathogen Phytophthora cactorum.</title>
        <authorList>
            <person name="Armitage A.D."/>
            <person name="Lysoe E."/>
            <person name="Nellist C.F."/>
            <person name="Harrison R.J."/>
            <person name="Brurberg M.B."/>
        </authorList>
    </citation>
    <scope>NUCLEOTIDE SEQUENCE [LARGE SCALE GENOMIC DNA]</scope>
    <source>
        <strain evidence="13 14">10300</strain>
    </source>
</reference>
<dbReference type="OrthoDB" id="125225at2759"/>
<dbReference type="VEuPathDB" id="FungiDB:PC110_g20574"/>
<dbReference type="Proteomes" id="UP000735874">
    <property type="component" value="Unassembled WGS sequence"/>
</dbReference>
<dbReference type="GO" id="GO:0008422">
    <property type="term" value="F:beta-glucosidase activity"/>
    <property type="evidence" value="ECO:0007669"/>
    <property type="project" value="UniProtKB-EC"/>
</dbReference>
<evidence type="ECO:0000313" key="9">
    <source>
        <dbReference type="EMBL" id="KAG2876340.1"/>
    </source>
</evidence>
<dbReference type="EMBL" id="RCMI01002477">
    <property type="protein sequence ID" value="KAG2876340.1"/>
    <property type="molecule type" value="Genomic_DNA"/>
</dbReference>
<evidence type="ECO:0000313" key="13">
    <source>
        <dbReference type="EMBL" id="RAW22990.1"/>
    </source>
</evidence>
<evidence type="ECO:0000256" key="5">
    <source>
        <dbReference type="ARBA" id="ARBA00022801"/>
    </source>
</evidence>
<dbReference type="InterPro" id="IPR036881">
    <property type="entry name" value="Glyco_hydro_3_C_sf"/>
</dbReference>
<evidence type="ECO:0000259" key="7">
    <source>
        <dbReference type="Pfam" id="PF01915"/>
    </source>
</evidence>
<evidence type="ECO:0000313" key="10">
    <source>
        <dbReference type="EMBL" id="KAG2881355.1"/>
    </source>
</evidence>
<dbReference type="InterPro" id="IPR051915">
    <property type="entry name" value="Cellulose_Degrad_GH3"/>
</dbReference>
<dbReference type="Proteomes" id="UP000697107">
    <property type="component" value="Unassembled WGS sequence"/>
</dbReference>